<dbReference type="Pfam" id="PF21666">
    <property type="entry name" value="DUF4246_N"/>
    <property type="match status" value="1"/>
</dbReference>
<dbReference type="PANTHER" id="PTHR33119">
    <property type="entry name" value="IFI3P"/>
    <property type="match status" value="1"/>
</dbReference>
<gene>
    <name evidence="4" type="ORF">N7482_001937</name>
</gene>
<dbReference type="InterPro" id="IPR049207">
    <property type="entry name" value="DUF4246_N"/>
</dbReference>
<evidence type="ECO:0000259" key="3">
    <source>
        <dbReference type="Pfam" id="PF21666"/>
    </source>
</evidence>
<dbReference type="InterPro" id="IPR049192">
    <property type="entry name" value="DUF4246_C"/>
</dbReference>
<dbReference type="AlphaFoldDB" id="A0A9W9LU14"/>
<feature type="domain" description="DUF4246" evidence="2">
    <location>
        <begin position="99"/>
        <end position="526"/>
    </location>
</feature>
<evidence type="ECO:0000256" key="1">
    <source>
        <dbReference type="SAM" id="MobiDB-lite"/>
    </source>
</evidence>
<feature type="domain" description="DUF4246" evidence="3">
    <location>
        <begin position="11"/>
        <end position="88"/>
    </location>
</feature>
<organism evidence="4 5">
    <name type="scientific">Penicillium canariense</name>
    <dbReference type="NCBI Taxonomy" id="189055"/>
    <lineage>
        <taxon>Eukaryota</taxon>
        <taxon>Fungi</taxon>
        <taxon>Dikarya</taxon>
        <taxon>Ascomycota</taxon>
        <taxon>Pezizomycotina</taxon>
        <taxon>Eurotiomycetes</taxon>
        <taxon>Eurotiomycetidae</taxon>
        <taxon>Eurotiales</taxon>
        <taxon>Aspergillaceae</taxon>
        <taxon>Penicillium</taxon>
    </lineage>
</organism>
<dbReference type="Proteomes" id="UP001149163">
    <property type="component" value="Unassembled WGS sequence"/>
</dbReference>
<evidence type="ECO:0000313" key="4">
    <source>
        <dbReference type="EMBL" id="KAJ5176060.1"/>
    </source>
</evidence>
<proteinExistence type="predicted"/>
<feature type="region of interest" description="Disordered" evidence="1">
    <location>
        <begin position="520"/>
        <end position="546"/>
    </location>
</feature>
<reference evidence="4" key="1">
    <citation type="submission" date="2022-11" db="EMBL/GenBank/DDBJ databases">
        <authorList>
            <person name="Petersen C."/>
        </authorList>
    </citation>
    <scope>NUCLEOTIDE SEQUENCE</scope>
    <source>
        <strain evidence="4">IBT 26290</strain>
    </source>
</reference>
<dbReference type="GeneID" id="81423238"/>
<evidence type="ECO:0000259" key="2">
    <source>
        <dbReference type="Pfam" id="PF14033"/>
    </source>
</evidence>
<dbReference type="EMBL" id="JAPQKN010000001">
    <property type="protein sequence ID" value="KAJ5176060.1"/>
    <property type="molecule type" value="Genomic_DNA"/>
</dbReference>
<dbReference type="PANTHER" id="PTHR33119:SF1">
    <property type="entry name" value="FE2OG DIOXYGENASE DOMAIN-CONTAINING PROTEIN"/>
    <property type="match status" value="1"/>
</dbReference>
<dbReference type="OrthoDB" id="415532at2759"/>
<dbReference type="Pfam" id="PF14033">
    <property type="entry name" value="DUF4246"/>
    <property type="match status" value="1"/>
</dbReference>
<reference evidence="4" key="2">
    <citation type="journal article" date="2023" name="IMA Fungus">
        <title>Comparative genomic study of the Penicillium genus elucidates a diverse pangenome and 15 lateral gene transfer events.</title>
        <authorList>
            <person name="Petersen C."/>
            <person name="Sorensen T."/>
            <person name="Nielsen M.R."/>
            <person name="Sondergaard T.E."/>
            <person name="Sorensen J.L."/>
            <person name="Fitzpatrick D.A."/>
            <person name="Frisvad J.C."/>
            <person name="Nielsen K.L."/>
        </authorList>
    </citation>
    <scope>NUCLEOTIDE SEQUENCE</scope>
    <source>
        <strain evidence="4">IBT 26290</strain>
    </source>
</reference>
<evidence type="ECO:0000313" key="5">
    <source>
        <dbReference type="Proteomes" id="UP001149163"/>
    </source>
</evidence>
<accession>A0A9W9LU14</accession>
<keyword evidence="5" id="KW-1185">Reference proteome</keyword>
<dbReference type="InterPro" id="IPR025340">
    <property type="entry name" value="DUF4246"/>
</dbReference>
<protein>
    <submittedName>
        <fullName evidence="4">Uncharacterized protein</fullName>
    </submittedName>
</protein>
<dbReference type="RefSeq" id="XP_056547668.1">
    <property type="nucleotide sequence ID" value="XM_056684062.1"/>
</dbReference>
<name>A0A9W9LU14_9EURO</name>
<comment type="caution">
    <text evidence="4">The sequence shown here is derived from an EMBL/GenBank/DDBJ whole genome shotgun (WGS) entry which is preliminary data.</text>
</comment>
<sequence>MNSVGNWSLQMPGFNLPLNFPPQQNVFGSGISGFPNALDPKHLEYGSLDALVTHREIIMMQIMNIITDKPEWSCKVFDEHITAKWREEVARSGQDATPKMMDWIIKELQWKAGILEKTGFVEVFHSGVIKSDTAVSKELQEALKEAVVPFENVPDDQRDYHPGSDEKVVDLVHPSLFPVIYGRTHVLPDRVIGLDDCLDSMGEGQWLRSPKEDALPPHTSSYRREPHPAVLSTKFQWLPCEVELTKDGDCRILSYINNAHPVHHRALYEVVEKILAQTVPLWEKSVGKRPGWYERIEFTGVEYEEDGVPMPEYPEEDIDEDPDKYEARLEEWYASRKVKLPEPGEFKVPEPLHGEFTFLEHFPESNLQVIVKLANIVLTPDKPDYEGGTWHIEGQLNERIAASAIYYYDSENITPSSLAFRQRAMDDFYGLQYEQDRHEFLQQVYGFPDTLDNWSDGLITQDLGSVASKEGRLITFPNTLQHRVSPFSLADASKPGHRKILALFLVDPHTRIISSANVPPQREDWLPTTQNLSPDAPRELKRDGVPPISLEEAKAYRVELMKERGLRAEEQNTAYQEGSFSLCEH</sequence>